<evidence type="ECO:0000256" key="2">
    <source>
        <dbReference type="ARBA" id="ARBA00022448"/>
    </source>
</evidence>
<protein>
    <recommendedName>
        <fullName evidence="9">GMP phosphodiesterase delta subunit domain-containing protein</fullName>
    </recommendedName>
</protein>
<evidence type="ECO:0000259" key="5">
    <source>
        <dbReference type="Pfam" id="PF05351"/>
    </source>
</evidence>
<dbReference type="InterPro" id="IPR008015">
    <property type="entry name" value="PDED_dom"/>
</dbReference>
<dbReference type="EMBL" id="JAODUP010000125">
    <property type="protein sequence ID" value="KAK2160898.1"/>
    <property type="molecule type" value="Genomic_DNA"/>
</dbReference>
<dbReference type="Pfam" id="PF05351">
    <property type="entry name" value="GMP_PDE_delta"/>
    <property type="match status" value="1"/>
</dbReference>
<dbReference type="InterPro" id="IPR051519">
    <property type="entry name" value="PDE6D_unc-119_myristoyl-bd"/>
</dbReference>
<proteinExistence type="inferred from homology"/>
<dbReference type="FunFam" id="2.70.50.40:FF:000003">
    <property type="entry name" value="UNC119 homologue, putative"/>
    <property type="match status" value="1"/>
</dbReference>
<sequence length="282" mass="32600">MKFPDTGRRFLIPQKDSTTDWWRKKSSQYPLLCKLAQCCLTIPQTSVPSERVFSTAGDVVTSLRTNLKPNNVDMSLKTWKVLELENFDSKPVEFKWLASVSVLPGTYVAKGTSATGYESARRRHETGSNLQPVSVEILQLIDSDIEMWTMNTQDENDGEEVDPNAGRFVRYQFTPQFLKLKTVGATVEFTVGSEPVNKFRMIERHYFRNKMLKSFDFEFGFCIPNSKNTVEHIYEFPQLTPEEIQEMIDSPYETRSDSFYFVNDRLIMHNKADYAYNGDIQV</sequence>
<comment type="similarity">
    <text evidence="1">Belongs to the PDE6D/unc-119 family.</text>
</comment>
<keyword evidence="4" id="KW-0446">Lipid-binding</keyword>
<organism evidence="7 8">
    <name type="scientific">Paralvinella palmiformis</name>
    <dbReference type="NCBI Taxonomy" id="53620"/>
    <lineage>
        <taxon>Eukaryota</taxon>
        <taxon>Metazoa</taxon>
        <taxon>Spiralia</taxon>
        <taxon>Lophotrochozoa</taxon>
        <taxon>Annelida</taxon>
        <taxon>Polychaeta</taxon>
        <taxon>Sedentaria</taxon>
        <taxon>Canalipalpata</taxon>
        <taxon>Terebellida</taxon>
        <taxon>Terebelliformia</taxon>
        <taxon>Alvinellidae</taxon>
        <taxon>Paralvinella</taxon>
    </lineage>
</organism>
<dbReference type="GO" id="GO:0008289">
    <property type="term" value="F:lipid binding"/>
    <property type="evidence" value="ECO:0007669"/>
    <property type="project" value="UniProtKB-KW"/>
</dbReference>
<dbReference type="InterPro" id="IPR012337">
    <property type="entry name" value="RNaseH-like_sf"/>
</dbReference>
<gene>
    <name evidence="7" type="ORF">LSH36_125g03023</name>
</gene>
<dbReference type="Proteomes" id="UP001208570">
    <property type="component" value="Unassembled WGS sequence"/>
</dbReference>
<dbReference type="PANTHER" id="PTHR12951:SF1">
    <property type="entry name" value="PROTEIN UNC-119 HOMOLOG"/>
    <property type="match status" value="1"/>
</dbReference>
<dbReference type="GO" id="GO:0005929">
    <property type="term" value="C:cilium"/>
    <property type="evidence" value="ECO:0007669"/>
    <property type="project" value="TreeGrafter"/>
</dbReference>
<dbReference type="AlphaFoldDB" id="A0AAD9N9Z1"/>
<evidence type="ECO:0000259" key="6">
    <source>
        <dbReference type="Pfam" id="PF05699"/>
    </source>
</evidence>
<feature type="domain" description="GMP phosphodiesterase delta subunit" evidence="5">
    <location>
        <begin position="141"/>
        <end position="276"/>
    </location>
</feature>
<dbReference type="GO" id="GO:0060271">
    <property type="term" value="P:cilium assembly"/>
    <property type="evidence" value="ECO:0007669"/>
    <property type="project" value="TreeGrafter"/>
</dbReference>
<dbReference type="SUPFAM" id="SSF53098">
    <property type="entry name" value="Ribonuclease H-like"/>
    <property type="match status" value="1"/>
</dbReference>
<evidence type="ECO:0008006" key="9">
    <source>
        <dbReference type="Google" id="ProtNLM"/>
    </source>
</evidence>
<dbReference type="InterPro" id="IPR014756">
    <property type="entry name" value="Ig_E-set"/>
</dbReference>
<keyword evidence="2" id="KW-0813">Transport</keyword>
<dbReference type="GO" id="GO:0046983">
    <property type="term" value="F:protein dimerization activity"/>
    <property type="evidence" value="ECO:0007669"/>
    <property type="project" value="InterPro"/>
</dbReference>
<dbReference type="SUPFAM" id="SSF81296">
    <property type="entry name" value="E set domains"/>
    <property type="match status" value="1"/>
</dbReference>
<dbReference type="InterPro" id="IPR008906">
    <property type="entry name" value="HATC_C_dom"/>
</dbReference>
<evidence type="ECO:0000313" key="8">
    <source>
        <dbReference type="Proteomes" id="UP001208570"/>
    </source>
</evidence>
<name>A0AAD9N9Z1_9ANNE</name>
<dbReference type="GO" id="GO:0042953">
    <property type="term" value="P:lipoprotein transport"/>
    <property type="evidence" value="ECO:0007669"/>
    <property type="project" value="TreeGrafter"/>
</dbReference>
<evidence type="ECO:0000256" key="3">
    <source>
        <dbReference type="ARBA" id="ARBA00022927"/>
    </source>
</evidence>
<evidence type="ECO:0000313" key="7">
    <source>
        <dbReference type="EMBL" id="KAK2160898.1"/>
    </source>
</evidence>
<reference evidence="7" key="1">
    <citation type="journal article" date="2023" name="Mol. Biol. Evol.">
        <title>Third-Generation Sequencing Reveals the Adaptive Role of the Epigenome in Three Deep-Sea Polychaetes.</title>
        <authorList>
            <person name="Perez M."/>
            <person name="Aroh O."/>
            <person name="Sun Y."/>
            <person name="Lan Y."/>
            <person name="Juniper S.K."/>
            <person name="Young C.R."/>
            <person name="Angers B."/>
            <person name="Qian P.Y."/>
        </authorList>
    </citation>
    <scope>NUCLEOTIDE SEQUENCE</scope>
    <source>
        <strain evidence="7">P08H-3</strain>
    </source>
</reference>
<keyword evidence="3" id="KW-0653">Protein transport</keyword>
<evidence type="ECO:0000256" key="4">
    <source>
        <dbReference type="ARBA" id="ARBA00023121"/>
    </source>
</evidence>
<accession>A0AAD9N9Z1</accession>
<dbReference type="Gene3D" id="2.70.50.40">
    <property type="entry name" value="GMP phosphodiesterase, delta subunit"/>
    <property type="match status" value="1"/>
</dbReference>
<dbReference type="InterPro" id="IPR037036">
    <property type="entry name" value="PDED_dom_sf"/>
</dbReference>
<dbReference type="GO" id="GO:0007399">
    <property type="term" value="P:nervous system development"/>
    <property type="evidence" value="ECO:0007669"/>
    <property type="project" value="TreeGrafter"/>
</dbReference>
<dbReference type="PANTHER" id="PTHR12951">
    <property type="entry name" value="RETINAL PROTEIN 4"/>
    <property type="match status" value="1"/>
</dbReference>
<comment type="caution">
    <text evidence="7">The sequence shown here is derived from an EMBL/GenBank/DDBJ whole genome shotgun (WGS) entry which is preliminary data.</text>
</comment>
<dbReference type="Pfam" id="PF05699">
    <property type="entry name" value="Dimer_Tnp_hAT"/>
    <property type="match status" value="1"/>
</dbReference>
<evidence type="ECO:0000256" key="1">
    <source>
        <dbReference type="ARBA" id="ARBA00008102"/>
    </source>
</evidence>
<feature type="domain" description="HAT C-terminal dimerisation" evidence="6">
    <location>
        <begin position="19"/>
        <end position="74"/>
    </location>
</feature>
<keyword evidence="8" id="KW-1185">Reference proteome</keyword>